<dbReference type="PANTHER" id="PTHR35008">
    <property type="entry name" value="BLL4482 PROTEIN-RELATED"/>
    <property type="match status" value="1"/>
</dbReference>
<evidence type="ECO:0000256" key="2">
    <source>
        <dbReference type="ARBA" id="ARBA00022723"/>
    </source>
</evidence>
<dbReference type="InterPro" id="IPR036909">
    <property type="entry name" value="Cyt_c-like_dom_sf"/>
</dbReference>
<sequence>MARGEAVYMDFCVTCHLENGEGVANTFPPLAMSDYLKKNREASIRGVKYGQQGELTVNGVTYNSVMAPMGLDDSEIADVMNYIMNSWGNWSSKLVTTDEVEAISK</sequence>
<evidence type="ECO:0000256" key="3">
    <source>
        <dbReference type="ARBA" id="ARBA00023004"/>
    </source>
</evidence>
<dbReference type="KEGG" id="emar:D1013_14345"/>
<gene>
    <name evidence="6" type="ORF">D1013_14345</name>
</gene>
<dbReference type="GO" id="GO:0046872">
    <property type="term" value="F:metal ion binding"/>
    <property type="evidence" value="ECO:0007669"/>
    <property type="project" value="UniProtKB-KW"/>
</dbReference>
<dbReference type="PROSITE" id="PS51007">
    <property type="entry name" value="CYTC"/>
    <property type="match status" value="1"/>
</dbReference>
<evidence type="ECO:0000313" key="7">
    <source>
        <dbReference type="Proteomes" id="UP000276309"/>
    </source>
</evidence>
<evidence type="ECO:0000256" key="4">
    <source>
        <dbReference type="PROSITE-ProRule" id="PRU00433"/>
    </source>
</evidence>
<dbReference type="OrthoDB" id="9811395at2"/>
<dbReference type="InterPro" id="IPR009056">
    <property type="entry name" value="Cyt_c-like_dom"/>
</dbReference>
<dbReference type="GO" id="GO:0009055">
    <property type="term" value="F:electron transfer activity"/>
    <property type="evidence" value="ECO:0007669"/>
    <property type="project" value="InterPro"/>
</dbReference>
<dbReference type="SUPFAM" id="SSF46626">
    <property type="entry name" value="Cytochrome c"/>
    <property type="match status" value="1"/>
</dbReference>
<dbReference type="AlphaFoldDB" id="A0A3G2LBW0"/>
<reference evidence="6 7" key="1">
    <citation type="submission" date="2018-08" db="EMBL/GenBank/DDBJ databases">
        <title>The reduced genetic potential of extracellular carbohydrate catabolism in Euzebyella marina RN62, a Flavobacteriia bacterium isolated from the hadal water.</title>
        <authorList>
            <person name="Xue C."/>
        </authorList>
    </citation>
    <scope>NUCLEOTIDE SEQUENCE [LARGE SCALE GENOMIC DNA]</scope>
    <source>
        <strain evidence="6 7">RN62</strain>
    </source>
</reference>
<dbReference type="Gene3D" id="1.10.760.10">
    <property type="entry name" value="Cytochrome c-like domain"/>
    <property type="match status" value="1"/>
</dbReference>
<keyword evidence="1 4" id="KW-0349">Heme</keyword>
<evidence type="ECO:0000256" key="1">
    <source>
        <dbReference type="ARBA" id="ARBA00022617"/>
    </source>
</evidence>
<accession>A0A3G2LBW0</accession>
<dbReference type="GO" id="GO:0020037">
    <property type="term" value="F:heme binding"/>
    <property type="evidence" value="ECO:0007669"/>
    <property type="project" value="InterPro"/>
</dbReference>
<dbReference type="InterPro" id="IPR051459">
    <property type="entry name" value="Cytochrome_c-type_DH"/>
</dbReference>
<keyword evidence="7" id="KW-1185">Reference proteome</keyword>
<feature type="domain" description="Cytochrome c" evidence="5">
    <location>
        <begin position="1"/>
        <end position="87"/>
    </location>
</feature>
<dbReference type="PANTHER" id="PTHR35008:SF8">
    <property type="entry name" value="ALCOHOL DEHYDROGENASE CYTOCHROME C SUBUNIT"/>
    <property type="match status" value="1"/>
</dbReference>
<name>A0A3G2LBW0_9FLAO</name>
<dbReference type="Proteomes" id="UP000276309">
    <property type="component" value="Chromosome"/>
</dbReference>
<dbReference type="Pfam" id="PF00034">
    <property type="entry name" value="Cytochrom_C"/>
    <property type="match status" value="1"/>
</dbReference>
<dbReference type="EMBL" id="CP032050">
    <property type="protein sequence ID" value="AYN69756.1"/>
    <property type="molecule type" value="Genomic_DNA"/>
</dbReference>
<evidence type="ECO:0000259" key="5">
    <source>
        <dbReference type="PROSITE" id="PS51007"/>
    </source>
</evidence>
<organism evidence="6 7">
    <name type="scientific">Euzebyella marina</name>
    <dbReference type="NCBI Taxonomy" id="1761453"/>
    <lineage>
        <taxon>Bacteria</taxon>
        <taxon>Pseudomonadati</taxon>
        <taxon>Bacteroidota</taxon>
        <taxon>Flavobacteriia</taxon>
        <taxon>Flavobacteriales</taxon>
        <taxon>Flavobacteriaceae</taxon>
        <taxon>Euzebyella</taxon>
    </lineage>
</organism>
<protein>
    <submittedName>
        <fullName evidence="6">Cytochrome c</fullName>
    </submittedName>
</protein>
<proteinExistence type="predicted"/>
<evidence type="ECO:0000313" key="6">
    <source>
        <dbReference type="EMBL" id="AYN69756.1"/>
    </source>
</evidence>
<keyword evidence="2 4" id="KW-0479">Metal-binding</keyword>
<keyword evidence="3 4" id="KW-0408">Iron</keyword>